<dbReference type="SMART" id="SM00479">
    <property type="entry name" value="EXOIII"/>
    <property type="match status" value="1"/>
</dbReference>
<dbReference type="InterPro" id="IPR036420">
    <property type="entry name" value="BRCT_dom_sf"/>
</dbReference>
<accession>A0A9X3LZA5</accession>
<dbReference type="InterPro" id="IPR012337">
    <property type="entry name" value="RNaseH-like_sf"/>
</dbReference>
<dbReference type="SUPFAM" id="SSF158682">
    <property type="entry name" value="TerB-like"/>
    <property type="match status" value="1"/>
</dbReference>
<evidence type="ECO:0000256" key="1">
    <source>
        <dbReference type="ARBA" id="ARBA00022722"/>
    </source>
</evidence>
<dbReference type="GO" id="GO:0008408">
    <property type="term" value="F:3'-5' exonuclease activity"/>
    <property type="evidence" value="ECO:0007669"/>
    <property type="project" value="TreeGrafter"/>
</dbReference>
<dbReference type="InterPro" id="IPR013520">
    <property type="entry name" value="Ribonucl_H"/>
</dbReference>
<keyword evidence="1" id="KW-0540">Nuclease</keyword>
<proteinExistence type="predicted"/>
<dbReference type="PANTHER" id="PTHR30231:SF4">
    <property type="entry name" value="PROTEIN NEN2"/>
    <property type="match status" value="1"/>
</dbReference>
<feature type="domain" description="Exonuclease" evidence="5">
    <location>
        <begin position="3"/>
        <end position="169"/>
    </location>
</feature>
<dbReference type="FunFam" id="3.30.420.10:FF:000045">
    <property type="entry name" value="3'-5' exonuclease DinG"/>
    <property type="match status" value="1"/>
</dbReference>
<dbReference type="GO" id="GO:0003887">
    <property type="term" value="F:DNA-directed DNA polymerase activity"/>
    <property type="evidence" value="ECO:0007669"/>
    <property type="project" value="InterPro"/>
</dbReference>
<dbReference type="EMBL" id="JBBMGJ010000022">
    <property type="protein sequence ID" value="MEK0146317.1"/>
    <property type="molecule type" value="Genomic_DNA"/>
</dbReference>
<dbReference type="InterPro" id="IPR006054">
    <property type="entry name" value="DnaQ"/>
</dbReference>
<keyword evidence="9" id="KW-1185">Reference proteome</keyword>
<reference evidence="7 9" key="2">
    <citation type="submission" date="2024-01" db="EMBL/GenBank/DDBJ databases">
        <title>Description of two novel Corynebacterium species isolated from human nasal passages and skin.</title>
        <authorList>
            <person name="Popowitch E."/>
            <person name="Tran T.H."/>
            <person name="Escapa I.F."/>
            <person name="Bhatt E."/>
            <person name="Sozat A.K."/>
            <person name="Roberts A.Q."/>
            <person name="Segre J.A."/>
            <person name="Kong H."/>
            <person name="Conlan S."/>
            <person name="Lemon K.P."/>
            <person name="Kelly M.S."/>
        </authorList>
    </citation>
    <scope>NUCLEOTIDE SEQUENCE [LARGE SCALE GENOMIC DNA]</scope>
    <source>
        <strain evidence="7 9">KPL2619</strain>
    </source>
</reference>
<dbReference type="Gene3D" id="3.30.420.10">
    <property type="entry name" value="Ribonuclease H-like superfamily/Ribonuclease H"/>
    <property type="match status" value="1"/>
</dbReference>
<dbReference type="RefSeq" id="WP_238801177.1">
    <property type="nucleotide sequence ID" value="NZ_JAKMUZ010000017.1"/>
</dbReference>
<evidence type="ECO:0000313" key="8">
    <source>
        <dbReference type="Proteomes" id="UP001146439"/>
    </source>
</evidence>
<comment type="caution">
    <text evidence="6">The sequence shown here is derived from an EMBL/GenBank/DDBJ whole genome shotgun (WGS) entry which is preliminary data.</text>
</comment>
<evidence type="ECO:0000313" key="7">
    <source>
        <dbReference type="EMBL" id="MEK0146317.1"/>
    </source>
</evidence>
<organism evidence="6 8">
    <name type="scientific">Corynebacterium yonathiae</name>
    <dbReference type="NCBI Taxonomy" id="2913504"/>
    <lineage>
        <taxon>Bacteria</taxon>
        <taxon>Bacillati</taxon>
        <taxon>Actinomycetota</taxon>
        <taxon>Actinomycetes</taxon>
        <taxon>Mycobacteriales</taxon>
        <taxon>Corynebacteriaceae</taxon>
        <taxon>Corynebacterium</taxon>
    </lineage>
</organism>
<dbReference type="Gene3D" id="3.40.50.10190">
    <property type="entry name" value="BRCT domain"/>
    <property type="match status" value="1"/>
</dbReference>
<dbReference type="NCBIfam" id="TIGR00573">
    <property type="entry name" value="dnaq"/>
    <property type="match status" value="1"/>
</dbReference>
<evidence type="ECO:0000256" key="2">
    <source>
        <dbReference type="ARBA" id="ARBA00022801"/>
    </source>
</evidence>
<feature type="region of interest" description="Disordered" evidence="4">
    <location>
        <begin position="320"/>
        <end position="346"/>
    </location>
</feature>
<dbReference type="AlphaFoldDB" id="A0A9X3LZA5"/>
<evidence type="ECO:0000313" key="6">
    <source>
        <dbReference type="EMBL" id="MCZ9296744.1"/>
    </source>
</evidence>
<gene>
    <name evidence="6" type="ORF">L8V22_09305</name>
    <name evidence="7" type="ORF">WMQ01_09600</name>
</gene>
<dbReference type="EMBL" id="JAKMUZ010000017">
    <property type="protein sequence ID" value="MCZ9296744.1"/>
    <property type="molecule type" value="Genomic_DNA"/>
</dbReference>
<dbReference type="InterPro" id="IPR036397">
    <property type="entry name" value="RNaseH_sf"/>
</dbReference>
<dbReference type="Proteomes" id="UP001146439">
    <property type="component" value="Unassembled WGS sequence"/>
</dbReference>
<evidence type="ECO:0000313" key="9">
    <source>
        <dbReference type="Proteomes" id="UP001371299"/>
    </source>
</evidence>
<keyword evidence="3 7" id="KW-0269">Exonuclease</keyword>
<evidence type="ECO:0000256" key="4">
    <source>
        <dbReference type="SAM" id="MobiDB-lite"/>
    </source>
</evidence>
<dbReference type="Proteomes" id="UP001371299">
    <property type="component" value="Unassembled WGS sequence"/>
</dbReference>
<dbReference type="Pfam" id="PF00929">
    <property type="entry name" value="RNase_T"/>
    <property type="match status" value="1"/>
</dbReference>
<dbReference type="PANTHER" id="PTHR30231">
    <property type="entry name" value="DNA POLYMERASE III SUBUNIT EPSILON"/>
    <property type="match status" value="1"/>
</dbReference>
<dbReference type="SUPFAM" id="SSF53098">
    <property type="entry name" value="Ribonuclease H-like"/>
    <property type="match status" value="1"/>
</dbReference>
<dbReference type="GO" id="GO:0003677">
    <property type="term" value="F:DNA binding"/>
    <property type="evidence" value="ECO:0007669"/>
    <property type="project" value="InterPro"/>
</dbReference>
<dbReference type="CDD" id="cd06127">
    <property type="entry name" value="DEDDh"/>
    <property type="match status" value="1"/>
</dbReference>
<keyword evidence="2" id="KW-0378">Hydrolase</keyword>
<name>A0A9X3LZA5_9CORY</name>
<dbReference type="InterPro" id="IPR029024">
    <property type="entry name" value="TerB-like"/>
</dbReference>
<protein>
    <submittedName>
        <fullName evidence="7">Exonuclease domain-containing protein</fullName>
    </submittedName>
</protein>
<evidence type="ECO:0000256" key="3">
    <source>
        <dbReference type="ARBA" id="ARBA00022839"/>
    </source>
</evidence>
<reference evidence="6" key="1">
    <citation type="submission" date="2022-02" db="EMBL/GenBank/DDBJ databases">
        <title>Corynebacterium sp. from urogenital microbiome.</title>
        <authorList>
            <person name="Cappelli E.A."/>
            <person name="Ribeiro T.G."/>
            <person name="Peixe L."/>
        </authorList>
    </citation>
    <scope>NUCLEOTIDE SEQUENCE</scope>
    <source>
        <strain evidence="6">C21Ua_68</strain>
    </source>
</reference>
<dbReference type="GO" id="GO:0006260">
    <property type="term" value="P:DNA replication"/>
    <property type="evidence" value="ECO:0007669"/>
    <property type="project" value="InterPro"/>
</dbReference>
<sequence length="434" mass="46203">MRGYAVVDIETTGFSYKHGHRIVEIGVVELSPEGAVQDSWETLINPQRHIAATEIHGISASDVLGAPTFAQVADKLANSLEDRIFVAHNAGFDRTFIQSELLACRACSEEALPAIDTAVLARRYLGLPKVKLGDCCAHLGIHNELAHSALADAMATAQLFQHFLANTPAAQENYMSERLAEQQLYRSLAPHPGWVEPALLSRAAAESAKQAAQYGGWFAGLVAQRETPSNTAAEDYFKLLDAALLDRRLSATEQTQLLAFAQAHGLDEHGLRELHEAYITLLIEEAWADGVVTAEERAILASAGRALGIPASDIEAAVDPDTAPQAEGRHGAPSEEAPQGSDEDGSIGGLASMGGIVVSAGERVTITGAKAYSTAEWEEYFAAHGVEIGGLAKKTKVLIAGDPDSQSGKAKKAKQYGIPIVAEDVAREVIHFAD</sequence>
<evidence type="ECO:0000259" key="5">
    <source>
        <dbReference type="SMART" id="SM00479"/>
    </source>
</evidence>